<keyword evidence="2" id="KW-1185">Reference proteome</keyword>
<dbReference type="EMBL" id="CP016024">
    <property type="protein sequence ID" value="ANJ76247.1"/>
    <property type="molecule type" value="Genomic_DNA"/>
</dbReference>
<evidence type="ECO:0000313" key="1">
    <source>
        <dbReference type="EMBL" id="ANJ76247.1"/>
    </source>
</evidence>
<proteinExistence type="predicted"/>
<evidence type="ECO:0000313" key="2">
    <source>
        <dbReference type="Proteomes" id="UP000078572"/>
    </source>
</evidence>
<dbReference type="GeneID" id="61529684"/>
<keyword evidence="1" id="KW-0614">Plasmid</keyword>
<dbReference type="RefSeq" id="WP_024979497.1">
    <property type="nucleotide sequence ID" value="NZ_CP016024.1"/>
</dbReference>
<protein>
    <submittedName>
        <fullName evidence="1">Uncharacterized protein</fullName>
    </submittedName>
</protein>
<organism evidence="1 2">
    <name type="scientific">Ralstonia insidiosa</name>
    <dbReference type="NCBI Taxonomy" id="190721"/>
    <lineage>
        <taxon>Bacteria</taxon>
        <taxon>Pseudomonadati</taxon>
        <taxon>Pseudomonadota</taxon>
        <taxon>Betaproteobacteria</taxon>
        <taxon>Burkholderiales</taxon>
        <taxon>Burkholderiaceae</taxon>
        <taxon>Ralstonia</taxon>
    </lineage>
</organism>
<dbReference type="Proteomes" id="UP000078572">
    <property type="component" value="Plasmid pRI-1"/>
</dbReference>
<reference evidence="2" key="1">
    <citation type="submission" date="2016-06" db="EMBL/GenBank/DDBJ databases">
        <authorList>
            <person name="Xu Y."/>
            <person name="Nagy A."/>
            <person name="Yan X."/>
            <person name="Kim S.W."/>
            <person name="Haley B."/>
            <person name="Liu N.T."/>
            <person name="Nou X."/>
        </authorList>
    </citation>
    <scope>NUCLEOTIDE SEQUENCE [LARGE SCALE GENOMIC DNA]</scope>
    <source>
        <strain evidence="2">ATCC 49129</strain>
        <plasmid evidence="2">pri-1</plasmid>
    </source>
</reference>
<name>A0A192A7G7_9RALS</name>
<accession>A0A192A7G7</accession>
<gene>
    <name evidence="1" type="ORF">A9Y76_26935</name>
</gene>
<dbReference type="AlphaFoldDB" id="A0A192A7G7"/>
<sequence>MPVYTESNNSIFKPELPADPLELADLRRRNNPNGEPVGNFTGRCAHCGSSDLWDDNLAYGCNACGALLGGN</sequence>
<dbReference type="OrthoDB" id="9133483at2"/>
<geneLocation type="plasmid" evidence="2">
    <name>pri-1</name>
</geneLocation>